<dbReference type="InterPro" id="IPR021109">
    <property type="entry name" value="Peptidase_aspartic_dom_sf"/>
</dbReference>
<evidence type="ECO:0000259" key="3">
    <source>
        <dbReference type="PROSITE" id="PS50158"/>
    </source>
</evidence>
<dbReference type="InterPro" id="IPR001969">
    <property type="entry name" value="Aspartic_peptidase_AS"/>
</dbReference>
<dbReference type="GO" id="GO:0004190">
    <property type="term" value="F:aspartic-type endopeptidase activity"/>
    <property type="evidence" value="ECO:0007669"/>
    <property type="project" value="InterPro"/>
</dbReference>
<dbReference type="GO" id="GO:0006508">
    <property type="term" value="P:proteolysis"/>
    <property type="evidence" value="ECO:0007669"/>
    <property type="project" value="InterPro"/>
</dbReference>
<sequence length="484" mass="53498">REREFDNLKQGDMLVAEYARRFSALLVYMPAMAKQERTKRNKFLKGLRPDLYRMVLSGFPANFMEAVNNAVDIEESLMNPEAPLHQRTVRACQPAQAVSQSYQSPQGSQQSSRQQFRPRGKQFKKKGHSSSSGSVSSGSGSGSGNGSGGGFCSQCGGRHEASQCRGVRGLCHLCGQPGHFARACPSIGGRSTGQSQQGSASGSSQRQQHFAQSQRSGFQPREPSRFGGPSRPPFQIPQQAQANALTMDQAEETSGMVIRGTCSIYDYPARVLFDTGASHSFISEMFVFERGLSSSPDVVSVSTPAGVNLWSREVVVDCLIRFDEHVLVTNLIVLGIRDFDCIFGMDVLSSYKATVDCFHGVVRFRPDTGERWDFYGTDSRPKIPLVSAMEMFSLLSLGNAGFMIYALDSSQEKRLELCDIPVVREFPDVFPDEIPGFHPRREIDFSIELVPVTGPISRAPYRLALAELKELKEQLSDLLEKRYV</sequence>
<dbReference type="PANTHER" id="PTHR15503">
    <property type="entry name" value="LDOC1 RELATED"/>
    <property type="match status" value="1"/>
</dbReference>
<reference evidence="4 5" key="1">
    <citation type="journal article" date="2015" name="Proc. Natl. Acad. Sci. U.S.A.">
        <title>The resurrection genome of Boea hygrometrica: A blueprint for survival of dehydration.</title>
        <authorList>
            <person name="Xiao L."/>
            <person name="Yang G."/>
            <person name="Zhang L."/>
            <person name="Yang X."/>
            <person name="Zhao S."/>
            <person name="Ji Z."/>
            <person name="Zhou Q."/>
            <person name="Hu M."/>
            <person name="Wang Y."/>
            <person name="Chen M."/>
            <person name="Xu Y."/>
            <person name="Jin H."/>
            <person name="Xiao X."/>
            <person name="Hu G."/>
            <person name="Bao F."/>
            <person name="Hu Y."/>
            <person name="Wan P."/>
            <person name="Li L."/>
            <person name="Deng X."/>
            <person name="Kuang T."/>
            <person name="Xiang C."/>
            <person name="Zhu J.K."/>
            <person name="Oliver M.J."/>
            <person name="He Y."/>
        </authorList>
    </citation>
    <scope>NUCLEOTIDE SEQUENCE [LARGE SCALE GENOMIC DNA]</scope>
    <source>
        <strain evidence="5">cv. XS01</strain>
    </source>
</reference>
<dbReference type="InterPro" id="IPR043502">
    <property type="entry name" value="DNA/RNA_pol_sf"/>
</dbReference>
<dbReference type="GO" id="GO:0008270">
    <property type="term" value="F:zinc ion binding"/>
    <property type="evidence" value="ECO:0007669"/>
    <property type="project" value="UniProtKB-KW"/>
</dbReference>
<feature type="compositionally biased region" description="Low complexity" evidence="2">
    <location>
        <begin position="99"/>
        <end position="115"/>
    </location>
</feature>
<feature type="compositionally biased region" description="Polar residues" evidence="2">
    <location>
        <begin position="236"/>
        <end position="245"/>
    </location>
</feature>
<evidence type="ECO:0000256" key="1">
    <source>
        <dbReference type="PROSITE-ProRule" id="PRU00047"/>
    </source>
</evidence>
<keyword evidence="1" id="KW-0862">Zinc</keyword>
<feature type="region of interest" description="Disordered" evidence="2">
    <location>
        <begin position="87"/>
        <end position="149"/>
    </location>
</feature>
<feature type="compositionally biased region" description="Basic residues" evidence="2">
    <location>
        <begin position="116"/>
        <end position="128"/>
    </location>
</feature>
<proteinExistence type="predicted"/>
<accession>A0A2Z7BN76</accession>
<protein>
    <recommendedName>
        <fullName evidence="3">CCHC-type domain-containing protein</fullName>
    </recommendedName>
</protein>
<feature type="compositionally biased region" description="Low complexity" evidence="2">
    <location>
        <begin position="188"/>
        <end position="208"/>
    </location>
</feature>
<dbReference type="InterPro" id="IPR032567">
    <property type="entry name" value="RTL1-rel"/>
</dbReference>
<dbReference type="Pfam" id="PF00098">
    <property type="entry name" value="zf-CCHC"/>
    <property type="match status" value="1"/>
</dbReference>
<dbReference type="PANTHER" id="PTHR15503:SF45">
    <property type="entry name" value="RNA-DIRECTED DNA POLYMERASE HOMOLOG"/>
    <property type="match status" value="1"/>
</dbReference>
<gene>
    <name evidence="4" type="ORF">F511_33994</name>
</gene>
<keyword evidence="1" id="KW-0863">Zinc-finger</keyword>
<dbReference type="Proteomes" id="UP000250235">
    <property type="component" value="Unassembled WGS sequence"/>
</dbReference>
<dbReference type="InterPro" id="IPR005162">
    <property type="entry name" value="Retrotrans_gag_dom"/>
</dbReference>
<dbReference type="SUPFAM" id="SSF56672">
    <property type="entry name" value="DNA/RNA polymerases"/>
    <property type="match status" value="1"/>
</dbReference>
<dbReference type="SUPFAM" id="SSF50630">
    <property type="entry name" value="Acid proteases"/>
    <property type="match status" value="1"/>
</dbReference>
<dbReference type="Pfam" id="PF08284">
    <property type="entry name" value="RVP_2"/>
    <property type="match status" value="1"/>
</dbReference>
<keyword evidence="1" id="KW-0479">Metal-binding</keyword>
<keyword evidence="5" id="KW-1185">Reference proteome</keyword>
<dbReference type="EMBL" id="KV005744">
    <property type="protein sequence ID" value="KZV33548.1"/>
    <property type="molecule type" value="Genomic_DNA"/>
</dbReference>
<dbReference type="AlphaFoldDB" id="A0A2Z7BN76"/>
<feature type="domain" description="CCHC-type" evidence="3">
    <location>
        <begin position="171"/>
        <end position="186"/>
    </location>
</feature>
<dbReference type="PROSITE" id="PS00141">
    <property type="entry name" value="ASP_PROTEASE"/>
    <property type="match status" value="1"/>
</dbReference>
<evidence type="ECO:0000313" key="4">
    <source>
        <dbReference type="EMBL" id="KZV33548.1"/>
    </source>
</evidence>
<feature type="non-terminal residue" evidence="4">
    <location>
        <position position="1"/>
    </location>
</feature>
<dbReference type="Gene3D" id="2.40.70.10">
    <property type="entry name" value="Acid Proteases"/>
    <property type="match status" value="1"/>
</dbReference>
<feature type="compositionally biased region" description="Low complexity" evidence="2">
    <location>
        <begin position="129"/>
        <end position="138"/>
    </location>
</feature>
<evidence type="ECO:0000313" key="5">
    <source>
        <dbReference type="Proteomes" id="UP000250235"/>
    </source>
</evidence>
<feature type="compositionally biased region" description="Gly residues" evidence="2">
    <location>
        <begin position="139"/>
        <end position="149"/>
    </location>
</feature>
<name>A0A2Z7BN76_9LAMI</name>
<dbReference type="SMART" id="SM00343">
    <property type="entry name" value="ZnF_C2HC"/>
    <property type="match status" value="1"/>
</dbReference>
<dbReference type="Gene3D" id="4.10.60.10">
    <property type="entry name" value="Zinc finger, CCHC-type"/>
    <property type="match status" value="1"/>
</dbReference>
<dbReference type="CDD" id="cd00303">
    <property type="entry name" value="retropepsin_like"/>
    <property type="match status" value="1"/>
</dbReference>
<dbReference type="Pfam" id="PF03732">
    <property type="entry name" value="Retrotrans_gag"/>
    <property type="match status" value="1"/>
</dbReference>
<dbReference type="InterPro" id="IPR001878">
    <property type="entry name" value="Znf_CCHC"/>
</dbReference>
<organism evidence="4 5">
    <name type="scientific">Dorcoceras hygrometricum</name>
    <dbReference type="NCBI Taxonomy" id="472368"/>
    <lineage>
        <taxon>Eukaryota</taxon>
        <taxon>Viridiplantae</taxon>
        <taxon>Streptophyta</taxon>
        <taxon>Embryophyta</taxon>
        <taxon>Tracheophyta</taxon>
        <taxon>Spermatophyta</taxon>
        <taxon>Magnoliopsida</taxon>
        <taxon>eudicotyledons</taxon>
        <taxon>Gunneridae</taxon>
        <taxon>Pentapetalae</taxon>
        <taxon>asterids</taxon>
        <taxon>lamiids</taxon>
        <taxon>Lamiales</taxon>
        <taxon>Gesneriaceae</taxon>
        <taxon>Didymocarpoideae</taxon>
        <taxon>Trichosporeae</taxon>
        <taxon>Loxocarpinae</taxon>
        <taxon>Dorcoceras</taxon>
    </lineage>
</organism>
<dbReference type="InterPro" id="IPR036875">
    <property type="entry name" value="Znf_CCHC_sf"/>
</dbReference>
<evidence type="ECO:0000256" key="2">
    <source>
        <dbReference type="SAM" id="MobiDB-lite"/>
    </source>
</evidence>
<dbReference type="SUPFAM" id="SSF57756">
    <property type="entry name" value="Retrovirus zinc finger-like domains"/>
    <property type="match status" value="1"/>
</dbReference>
<dbReference type="GO" id="GO:0003676">
    <property type="term" value="F:nucleic acid binding"/>
    <property type="evidence" value="ECO:0007669"/>
    <property type="project" value="InterPro"/>
</dbReference>
<feature type="region of interest" description="Disordered" evidence="2">
    <location>
        <begin position="185"/>
        <end position="245"/>
    </location>
</feature>
<dbReference type="PROSITE" id="PS50158">
    <property type="entry name" value="ZF_CCHC"/>
    <property type="match status" value="1"/>
</dbReference>
<dbReference type="OrthoDB" id="1937173at2759"/>